<dbReference type="SUPFAM" id="SSF54991">
    <property type="entry name" value="Anticodon-binding domain of PheRS"/>
    <property type="match status" value="1"/>
</dbReference>
<feature type="coiled-coil region" evidence="10">
    <location>
        <begin position="347"/>
        <end position="381"/>
    </location>
</feature>
<proteinExistence type="predicted"/>
<evidence type="ECO:0000256" key="8">
    <source>
        <dbReference type="ARBA" id="ARBA00022917"/>
    </source>
</evidence>
<gene>
    <name evidence="13" type="primary">syfB</name>
</gene>
<reference evidence="13" key="1">
    <citation type="journal article" date="2017" name="J. Phycol.">
        <title>Analysis of chloroplast genomes and a supermatrix inform reclassification of the Rhodomelaceae (Rhodophyta).</title>
        <authorList>
            <person name="Diaz-Tapia P."/>
            <person name="Maggs C.A."/>
            <person name="West J.A."/>
            <person name="Verbruggen H."/>
        </authorList>
    </citation>
    <scope>NUCLEOTIDE SEQUENCE</scope>
    <source>
        <strain evidence="13">PD852</strain>
    </source>
</reference>
<dbReference type="SUPFAM" id="SSF55681">
    <property type="entry name" value="Class II aaRS and biotin synthetases"/>
    <property type="match status" value="1"/>
</dbReference>
<dbReference type="GO" id="GO:0004826">
    <property type="term" value="F:phenylalanine-tRNA ligase activity"/>
    <property type="evidence" value="ECO:0007669"/>
    <property type="project" value="UniProtKB-EC"/>
</dbReference>
<dbReference type="InterPro" id="IPR036690">
    <property type="entry name" value="Fdx_antiC-bd_sf"/>
</dbReference>
<dbReference type="Pfam" id="PF03147">
    <property type="entry name" value="FDX-ACB"/>
    <property type="match status" value="1"/>
</dbReference>
<dbReference type="SMART" id="SM00874">
    <property type="entry name" value="B5"/>
    <property type="match status" value="1"/>
</dbReference>
<evidence type="ECO:0000259" key="12">
    <source>
        <dbReference type="PROSITE" id="PS51483"/>
    </source>
</evidence>
<feature type="domain" description="B5" evidence="12">
    <location>
        <begin position="205"/>
        <end position="290"/>
    </location>
</feature>
<organism evidence="13">
    <name type="scientific">Herposiphonia versicolor</name>
    <dbReference type="NCBI Taxonomy" id="2007163"/>
    <lineage>
        <taxon>Eukaryota</taxon>
        <taxon>Rhodophyta</taxon>
        <taxon>Florideophyceae</taxon>
        <taxon>Rhodymeniophycidae</taxon>
        <taxon>Ceramiales</taxon>
        <taxon>Rhodomelaceae</taxon>
        <taxon>Herposiphonieae</taxon>
        <taxon>Herposiphonia</taxon>
    </lineage>
</organism>
<dbReference type="EC" id="6.1.1.20" evidence="2"/>
<dbReference type="InterPro" id="IPR041616">
    <property type="entry name" value="PheRS_beta_core"/>
</dbReference>
<keyword evidence="9" id="KW-0030">Aminoacyl-tRNA synthetase</keyword>
<evidence type="ECO:0000256" key="10">
    <source>
        <dbReference type="SAM" id="Coils"/>
    </source>
</evidence>
<sequence length="616" mass="73426">MKFSWQLLNTFINLNHIKFNEFQDQLTLSGLEIENINKNFIEISITANRKEVSSILSLARETSIIFNSPLKILPINTIKNTNYTRIVTLEKNYIKKTPQWLLSELDPDNIENNDILINIQRYIKIKWGETFEIKNNDTQEYKQQANRINKESQIIVFTKILNKKSAKYHINEFYENMYIDSIKLISTFTKLNIGKYTEKKSKVLAINKRIKIKKENINTLLGNMNEKNFKFIETNTIKNILKRLNLYPEYKKLEKAFIVQVPNYRKHDLKREIDIIEEIGRIYKFQNFFNKITKYNLKGFQSNNFVKTKQIRHTLQNLGFHEVVNCGLTNNTNNFHENIKLYNPINNEQKELKNNILESIIKNYEENIKNSKKNIEIFEISKIFERDKHQYNERQKLGGLIYNINYTRNTWENKSEKITLFHFKDIIEIFLQRINSTAILQKILSFDDTKNIKNTNHLFNTNKRLGLYNIKNNKIIGIVGELNTNIITSNKNTNIYIFEINLEELIETISSKNHLQYVIKKYSNYPSITRDISIKLKMYINIKEIKSSLIKNNHSLIESIEILNEYKLINNYRSISLRITYRSKFKTLTKEEIKFIDQNLEKKIQKLEQFQQINNV</sequence>
<dbReference type="GO" id="GO:0006432">
    <property type="term" value="P:phenylalanyl-tRNA aminoacylation"/>
    <property type="evidence" value="ECO:0007669"/>
    <property type="project" value="InterPro"/>
</dbReference>
<dbReference type="InterPro" id="IPR005147">
    <property type="entry name" value="tRNA_synthase_B5-dom"/>
</dbReference>
<keyword evidence="6" id="KW-0067">ATP-binding</keyword>
<geneLocation type="chloroplast" evidence="13"/>
<keyword evidence="7" id="KW-0460">Magnesium</keyword>
<evidence type="ECO:0000259" key="11">
    <source>
        <dbReference type="PROSITE" id="PS51447"/>
    </source>
</evidence>
<name>A0A1Z1MG80_9FLOR</name>
<dbReference type="RefSeq" id="YP_009395882.1">
    <property type="nucleotide sequence ID" value="NC_035279.1"/>
</dbReference>
<dbReference type="InterPro" id="IPR005121">
    <property type="entry name" value="Fdx_antiC-bd"/>
</dbReference>
<dbReference type="Gene3D" id="3.30.70.380">
    <property type="entry name" value="Ferrodoxin-fold anticodon-binding domain"/>
    <property type="match status" value="1"/>
</dbReference>
<evidence type="ECO:0000256" key="2">
    <source>
        <dbReference type="ARBA" id="ARBA00012814"/>
    </source>
</evidence>
<evidence type="ECO:0000256" key="5">
    <source>
        <dbReference type="ARBA" id="ARBA00022741"/>
    </source>
</evidence>
<dbReference type="EMBL" id="MF101434">
    <property type="protein sequence ID" value="ARW64862.1"/>
    <property type="molecule type" value="Genomic_DNA"/>
</dbReference>
<dbReference type="SUPFAM" id="SSF46955">
    <property type="entry name" value="Putative DNA-binding domain"/>
    <property type="match status" value="2"/>
</dbReference>
<evidence type="ECO:0000256" key="1">
    <source>
        <dbReference type="ARBA" id="ARBA00001946"/>
    </source>
</evidence>
<evidence type="ECO:0000256" key="7">
    <source>
        <dbReference type="ARBA" id="ARBA00022842"/>
    </source>
</evidence>
<evidence type="ECO:0000256" key="6">
    <source>
        <dbReference type="ARBA" id="ARBA00022840"/>
    </source>
</evidence>
<dbReference type="Gene3D" id="3.30.930.10">
    <property type="entry name" value="Bira Bifunctional Protein, Domain 2"/>
    <property type="match status" value="1"/>
</dbReference>
<comment type="cofactor">
    <cofactor evidence="1">
        <name>Mg(2+)</name>
        <dbReference type="ChEBI" id="CHEBI:18420"/>
    </cofactor>
</comment>
<dbReference type="GeneID" id="33357981"/>
<keyword evidence="8" id="KW-0648">Protein biosynthesis</keyword>
<dbReference type="GO" id="GO:0005524">
    <property type="term" value="F:ATP binding"/>
    <property type="evidence" value="ECO:0007669"/>
    <property type="project" value="UniProtKB-KW"/>
</dbReference>
<dbReference type="SMART" id="SM00896">
    <property type="entry name" value="FDX-ACB"/>
    <property type="match status" value="1"/>
</dbReference>
<feature type="domain" description="FDX-ACB" evidence="11">
    <location>
        <begin position="523"/>
        <end position="616"/>
    </location>
</feature>
<keyword evidence="4" id="KW-0479">Metal-binding</keyword>
<dbReference type="PROSITE" id="PS51483">
    <property type="entry name" value="B5"/>
    <property type="match status" value="1"/>
</dbReference>
<keyword evidence="3 13" id="KW-0436">Ligase</keyword>
<evidence type="ECO:0000256" key="9">
    <source>
        <dbReference type="ARBA" id="ARBA00023146"/>
    </source>
</evidence>
<dbReference type="InterPro" id="IPR045864">
    <property type="entry name" value="aa-tRNA-synth_II/BPL/LPL"/>
</dbReference>
<keyword evidence="13" id="KW-0934">Plastid</keyword>
<evidence type="ECO:0000256" key="4">
    <source>
        <dbReference type="ARBA" id="ARBA00022723"/>
    </source>
</evidence>
<dbReference type="AlphaFoldDB" id="A0A1Z1MG80"/>
<dbReference type="Pfam" id="PF17759">
    <property type="entry name" value="tRNA_synthFbeta"/>
    <property type="match status" value="1"/>
</dbReference>
<keyword evidence="13" id="KW-0150">Chloroplast</keyword>
<evidence type="ECO:0000313" key="13">
    <source>
        <dbReference type="EMBL" id="ARW64862.1"/>
    </source>
</evidence>
<dbReference type="PROSITE" id="PS51447">
    <property type="entry name" value="FDX_ACB"/>
    <property type="match status" value="1"/>
</dbReference>
<dbReference type="Gene3D" id="3.30.56.10">
    <property type="match status" value="2"/>
</dbReference>
<accession>A0A1Z1MG80</accession>
<dbReference type="InterPro" id="IPR009061">
    <property type="entry name" value="DNA-bd_dom_put_sf"/>
</dbReference>
<dbReference type="GO" id="GO:0003723">
    <property type="term" value="F:RNA binding"/>
    <property type="evidence" value="ECO:0007669"/>
    <property type="project" value="InterPro"/>
</dbReference>
<keyword evidence="5" id="KW-0547">Nucleotide-binding</keyword>
<evidence type="ECO:0000256" key="3">
    <source>
        <dbReference type="ARBA" id="ARBA00022598"/>
    </source>
</evidence>
<dbReference type="GO" id="GO:0000287">
    <property type="term" value="F:magnesium ion binding"/>
    <property type="evidence" value="ECO:0007669"/>
    <property type="project" value="InterPro"/>
</dbReference>
<dbReference type="Pfam" id="PF03484">
    <property type="entry name" value="B5"/>
    <property type="match status" value="1"/>
</dbReference>
<keyword evidence="10" id="KW-0175">Coiled coil</keyword>
<protein>
    <recommendedName>
        <fullName evidence="2">phenylalanine--tRNA ligase</fullName>
        <ecNumber evidence="2">6.1.1.20</ecNumber>
    </recommendedName>
</protein>